<feature type="region of interest" description="Disordered" evidence="1">
    <location>
        <begin position="149"/>
        <end position="174"/>
    </location>
</feature>
<dbReference type="AlphaFoldDB" id="A0A6A7C1S9"/>
<keyword evidence="3" id="KW-1185">Reference proteome</keyword>
<gene>
    <name evidence="2" type="ORF">K470DRAFT_257154</name>
</gene>
<evidence type="ECO:0000256" key="1">
    <source>
        <dbReference type="SAM" id="MobiDB-lite"/>
    </source>
</evidence>
<reference evidence="2" key="1">
    <citation type="journal article" date="2020" name="Stud. Mycol.">
        <title>101 Dothideomycetes genomes: a test case for predicting lifestyles and emergence of pathogens.</title>
        <authorList>
            <person name="Haridas S."/>
            <person name="Albert R."/>
            <person name="Binder M."/>
            <person name="Bloem J."/>
            <person name="Labutti K."/>
            <person name="Salamov A."/>
            <person name="Andreopoulos B."/>
            <person name="Baker S."/>
            <person name="Barry K."/>
            <person name="Bills G."/>
            <person name="Bluhm B."/>
            <person name="Cannon C."/>
            <person name="Castanera R."/>
            <person name="Culley D."/>
            <person name="Daum C."/>
            <person name="Ezra D."/>
            <person name="Gonzalez J."/>
            <person name="Henrissat B."/>
            <person name="Kuo A."/>
            <person name="Liang C."/>
            <person name="Lipzen A."/>
            <person name="Lutzoni F."/>
            <person name="Magnuson J."/>
            <person name="Mondo S."/>
            <person name="Nolan M."/>
            <person name="Ohm R."/>
            <person name="Pangilinan J."/>
            <person name="Park H.-J."/>
            <person name="Ramirez L."/>
            <person name="Alfaro M."/>
            <person name="Sun H."/>
            <person name="Tritt A."/>
            <person name="Yoshinaga Y."/>
            <person name="Zwiers L.-H."/>
            <person name="Turgeon B."/>
            <person name="Goodwin S."/>
            <person name="Spatafora J."/>
            <person name="Crous P."/>
            <person name="Grigoriev I."/>
        </authorList>
    </citation>
    <scope>NUCLEOTIDE SEQUENCE</scope>
    <source>
        <strain evidence="2">CBS 480.64</strain>
    </source>
</reference>
<feature type="compositionally biased region" description="Polar residues" evidence="1">
    <location>
        <begin position="158"/>
        <end position="174"/>
    </location>
</feature>
<dbReference type="Proteomes" id="UP000799421">
    <property type="component" value="Unassembled WGS sequence"/>
</dbReference>
<name>A0A6A7C1S9_9PEZI</name>
<dbReference type="EMBL" id="MU005974">
    <property type="protein sequence ID" value="KAF2861242.1"/>
    <property type="molecule type" value="Genomic_DNA"/>
</dbReference>
<dbReference type="OrthoDB" id="5947726at2759"/>
<evidence type="ECO:0000313" key="2">
    <source>
        <dbReference type="EMBL" id="KAF2861242.1"/>
    </source>
</evidence>
<protein>
    <submittedName>
        <fullName evidence="2">Uncharacterized protein</fullName>
    </submittedName>
</protein>
<organism evidence="2 3">
    <name type="scientific">Piedraia hortae CBS 480.64</name>
    <dbReference type="NCBI Taxonomy" id="1314780"/>
    <lineage>
        <taxon>Eukaryota</taxon>
        <taxon>Fungi</taxon>
        <taxon>Dikarya</taxon>
        <taxon>Ascomycota</taxon>
        <taxon>Pezizomycotina</taxon>
        <taxon>Dothideomycetes</taxon>
        <taxon>Dothideomycetidae</taxon>
        <taxon>Capnodiales</taxon>
        <taxon>Piedraiaceae</taxon>
        <taxon>Piedraia</taxon>
    </lineage>
</organism>
<proteinExistence type="predicted"/>
<sequence length="174" mass="20355">MPVWLRYDRGAETLMAADFHYDLTMKVRNNTQEELAFKDCFQNGTSKANQRIEALWGQMSKSKFSGWKLHLEELSNTNQYSRHSSADRIAFLTIYVPRAGCGHEHALRCYMTILKHRRHRGLTGILNVRLKNPPIYLQQKRKRTIRLTEMQKPARSSYPRTDNHGTTSTYLPKN</sequence>
<evidence type="ECO:0000313" key="3">
    <source>
        <dbReference type="Proteomes" id="UP000799421"/>
    </source>
</evidence>
<accession>A0A6A7C1S9</accession>